<dbReference type="EMBL" id="UGTW01000004">
    <property type="protein sequence ID" value="SUD29821.1"/>
    <property type="molecule type" value="Genomic_DNA"/>
</dbReference>
<name>A0A379IAW1_PROVU</name>
<organism evidence="1 2">
    <name type="scientific">Proteus vulgaris</name>
    <dbReference type="NCBI Taxonomy" id="585"/>
    <lineage>
        <taxon>Bacteria</taxon>
        <taxon>Pseudomonadati</taxon>
        <taxon>Pseudomonadota</taxon>
        <taxon>Gammaproteobacteria</taxon>
        <taxon>Enterobacterales</taxon>
        <taxon>Morganellaceae</taxon>
        <taxon>Proteus</taxon>
    </lineage>
</organism>
<gene>
    <name evidence="1" type="ORF">NCTC10376_04145</name>
</gene>
<accession>A0A379IAW1</accession>
<protein>
    <submittedName>
        <fullName evidence="1">Uncharacterized protein</fullName>
    </submittedName>
</protein>
<dbReference type="AlphaFoldDB" id="A0A379IAW1"/>
<proteinExistence type="predicted"/>
<reference evidence="1 2" key="1">
    <citation type="submission" date="2018-06" db="EMBL/GenBank/DDBJ databases">
        <authorList>
            <consortium name="Pathogen Informatics"/>
            <person name="Doyle S."/>
        </authorList>
    </citation>
    <scope>NUCLEOTIDE SEQUENCE [LARGE SCALE GENOMIC DNA]</scope>
    <source>
        <strain evidence="1 2">NCTC10376</strain>
    </source>
</reference>
<evidence type="ECO:0000313" key="1">
    <source>
        <dbReference type="EMBL" id="SUD29821.1"/>
    </source>
</evidence>
<sequence length="69" mass="7280">MWLNPLGNEQLPQRLADSGGQLGHVVEVDGAATVFHFGDEGLGEAGLFPDRLLGQASLFAGFLEITGKN</sequence>
<dbReference type="Proteomes" id="UP000254331">
    <property type="component" value="Unassembled WGS sequence"/>
</dbReference>
<evidence type="ECO:0000313" key="2">
    <source>
        <dbReference type="Proteomes" id="UP000254331"/>
    </source>
</evidence>